<dbReference type="InterPro" id="IPR027417">
    <property type="entry name" value="P-loop_NTPase"/>
</dbReference>
<dbReference type="PROSITE" id="PS50893">
    <property type="entry name" value="ABC_TRANSPORTER_2"/>
    <property type="match status" value="1"/>
</dbReference>
<dbReference type="Pfam" id="PF08352">
    <property type="entry name" value="oligo_HPY"/>
    <property type="match status" value="1"/>
</dbReference>
<dbReference type="CDD" id="cd03257">
    <property type="entry name" value="ABC_NikE_OppD_transporters"/>
    <property type="match status" value="1"/>
</dbReference>
<evidence type="ECO:0000256" key="7">
    <source>
        <dbReference type="ARBA" id="ARBA00023136"/>
    </source>
</evidence>
<comment type="caution">
    <text evidence="9">The sequence shown here is derived from an EMBL/GenBank/DDBJ whole genome shotgun (WGS) entry which is preliminary data.</text>
</comment>
<sequence>MARRLTGVAVPLLQVEGLELALRAGRSWLTVVEDVSFAIAPGEAVGLVGESGAGKTLTGLALLGLLPRELFRAAGRVRLEGEDILSLPERALRRLRGRRISMIFQEPMTALDPVFTVGEQIAETLRAHTGLSPVAAKARAVEALAEVGIPLPARRAEDYPHQLSGGMRQRVMIAIALACEPRLLVADEPTTALDVTIQAQIIDLLLRQVSARGTALLLVSHNIGVVRECCSRVVAMYAGQVVEDAPVDALLERPLHPYASGLLRSHPRFAPHRARLPSIGGRAPAPGAMPSGCRFAPRCAHRTTGCEAPQPLLPLEGRAVRCHRAAALDLPGAVP</sequence>
<feature type="domain" description="ABC transporter" evidence="8">
    <location>
        <begin position="13"/>
        <end position="263"/>
    </location>
</feature>
<comment type="similarity">
    <text evidence="2">Belongs to the ABC transporter superfamily.</text>
</comment>
<dbReference type="InterPro" id="IPR003593">
    <property type="entry name" value="AAA+_ATPase"/>
</dbReference>
<evidence type="ECO:0000256" key="2">
    <source>
        <dbReference type="ARBA" id="ARBA00005417"/>
    </source>
</evidence>
<dbReference type="PANTHER" id="PTHR43297">
    <property type="entry name" value="OLIGOPEPTIDE TRANSPORT ATP-BINDING PROTEIN APPD"/>
    <property type="match status" value="1"/>
</dbReference>
<protein>
    <submittedName>
        <fullName evidence="9">Dipeptide ABC transporter ATP-binding protein DppD</fullName>
    </submittedName>
</protein>
<accession>A0A317F988</accession>
<dbReference type="InterPro" id="IPR013563">
    <property type="entry name" value="Oligopep_ABC_C"/>
</dbReference>
<organism evidence="9 10">
    <name type="scientific">Falsiroseomonas bella</name>
    <dbReference type="NCBI Taxonomy" id="2184016"/>
    <lineage>
        <taxon>Bacteria</taxon>
        <taxon>Pseudomonadati</taxon>
        <taxon>Pseudomonadota</taxon>
        <taxon>Alphaproteobacteria</taxon>
        <taxon>Acetobacterales</taxon>
        <taxon>Roseomonadaceae</taxon>
        <taxon>Falsiroseomonas</taxon>
    </lineage>
</organism>
<gene>
    <name evidence="9" type="primary">dppD</name>
    <name evidence="9" type="ORF">DFH01_23525</name>
</gene>
<dbReference type="EMBL" id="QGNA01000006">
    <property type="protein sequence ID" value="PWS34519.1"/>
    <property type="molecule type" value="Genomic_DNA"/>
</dbReference>
<dbReference type="GO" id="GO:0016887">
    <property type="term" value="F:ATP hydrolysis activity"/>
    <property type="evidence" value="ECO:0007669"/>
    <property type="project" value="InterPro"/>
</dbReference>
<dbReference type="SMART" id="SM00382">
    <property type="entry name" value="AAA"/>
    <property type="match status" value="1"/>
</dbReference>
<dbReference type="PANTHER" id="PTHR43297:SF2">
    <property type="entry name" value="DIPEPTIDE TRANSPORT ATP-BINDING PROTEIN DPPD"/>
    <property type="match status" value="1"/>
</dbReference>
<keyword evidence="5" id="KW-0547">Nucleotide-binding</keyword>
<evidence type="ECO:0000256" key="6">
    <source>
        <dbReference type="ARBA" id="ARBA00022840"/>
    </source>
</evidence>
<dbReference type="Gene3D" id="3.40.50.300">
    <property type="entry name" value="P-loop containing nucleotide triphosphate hydrolases"/>
    <property type="match status" value="1"/>
</dbReference>
<dbReference type="AlphaFoldDB" id="A0A317F988"/>
<dbReference type="PROSITE" id="PS00211">
    <property type="entry name" value="ABC_TRANSPORTER_1"/>
    <property type="match status" value="1"/>
</dbReference>
<evidence type="ECO:0000313" key="10">
    <source>
        <dbReference type="Proteomes" id="UP000245765"/>
    </source>
</evidence>
<dbReference type="GO" id="GO:0005524">
    <property type="term" value="F:ATP binding"/>
    <property type="evidence" value="ECO:0007669"/>
    <property type="project" value="UniProtKB-KW"/>
</dbReference>
<dbReference type="FunFam" id="3.40.50.300:FF:000016">
    <property type="entry name" value="Oligopeptide ABC transporter ATP-binding component"/>
    <property type="match status" value="1"/>
</dbReference>
<evidence type="ECO:0000259" key="8">
    <source>
        <dbReference type="PROSITE" id="PS50893"/>
    </source>
</evidence>
<evidence type="ECO:0000256" key="3">
    <source>
        <dbReference type="ARBA" id="ARBA00022448"/>
    </source>
</evidence>
<dbReference type="GO" id="GO:0015833">
    <property type="term" value="P:peptide transport"/>
    <property type="evidence" value="ECO:0007669"/>
    <property type="project" value="InterPro"/>
</dbReference>
<dbReference type="GO" id="GO:0055085">
    <property type="term" value="P:transmembrane transport"/>
    <property type="evidence" value="ECO:0007669"/>
    <property type="project" value="UniProtKB-ARBA"/>
</dbReference>
<name>A0A317F988_9PROT</name>
<dbReference type="Proteomes" id="UP000245765">
    <property type="component" value="Unassembled WGS sequence"/>
</dbReference>
<dbReference type="GO" id="GO:0005886">
    <property type="term" value="C:plasma membrane"/>
    <property type="evidence" value="ECO:0007669"/>
    <property type="project" value="UniProtKB-SubCell"/>
</dbReference>
<dbReference type="SUPFAM" id="SSF52540">
    <property type="entry name" value="P-loop containing nucleoside triphosphate hydrolases"/>
    <property type="match status" value="1"/>
</dbReference>
<evidence type="ECO:0000256" key="1">
    <source>
        <dbReference type="ARBA" id="ARBA00004417"/>
    </source>
</evidence>
<evidence type="ECO:0000313" key="9">
    <source>
        <dbReference type="EMBL" id="PWS34519.1"/>
    </source>
</evidence>
<dbReference type="NCBIfam" id="TIGR01727">
    <property type="entry name" value="oligo_HPY"/>
    <property type="match status" value="1"/>
</dbReference>
<dbReference type="Pfam" id="PF00005">
    <property type="entry name" value="ABC_tran"/>
    <property type="match status" value="1"/>
</dbReference>
<keyword evidence="6 9" id="KW-0067">ATP-binding</keyword>
<dbReference type="InterPro" id="IPR017871">
    <property type="entry name" value="ABC_transporter-like_CS"/>
</dbReference>
<keyword evidence="10" id="KW-1185">Reference proteome</keyword>
<evidence type="ECO:0000256" key="5">
    <source>
        <dbReference type="ARBA" id="ARBA00022741"/>
    </source>
</evidence>
<evidence type="ECO:0000256" key="4">
    <source>
        <dbReference type="ARBA" id="ARBA00022475"/>
    </source>
</evidence>
<dbReference type="InterPro" id="IPR003439">
    <property type="entry name" value="ABC_transporter-like_ATP-bd"/>
</dbReference>
<comment type="subcellular location">
    <subcellularLocation>
        <location evidence="1">Cell inner membrane</location>
        <topology evidence="1">Peripheral membrane protein</topology>
    </subcellularLocation>
</comment>
<keyword evidence="4" id="KW-1003">Cell membrane</keyword>
<dbReference type="InterPro" id="IPR050388">
    <property type="entry name" value="ABC_Ni/Peptide_Import"/>
</dbReference>
<dbReference type="OrthoDB" id="37801at2"/>
<keyword evidence="7" id="KW-0472">Membrane</keyword>
<keyword evidence="3" id="KW-0813">Transport</keyword>
<proteinExistence type="inferred from homology"/>
<reference evidence="10" key="1">
    <citation type="submission" date="2018-05" db="EMBL/GenBank/DDBJ databases">
        <authorList>
            <person name="Du Z."/>
            <person name="Wang X."/>
        </authorList>
    </citation>
    <scope>NUCLEOTIDE SEQUENCE [LARGE SCALE GENOMIC DNA]</scope>
    <source>
        <strain evidence="10">CQN31</strain>
    </source>
</reference>